<dbReference type="EMBL" id="MF285619">
    <property type="protein sequence ID" value="ASZ78894.1"/>
    <property type="molecule type" value="Genomic_DNA"/>
</dbReference>
<proteinExistence type="predicted"/>
<evidence type="ECO:0000313" key="2">
    <source>
        <dbReference type="Proteomes" id="UP000224362"/>
    </source>
</evidence>
<name>A0A249Y2I2_9CAUD</name>
<reference evidence="1 2" key="1">
    <citation type="submission" date="2017-06" db="EMBL/GenBank/DDBJ databases">
        <authorList>
            <person name="Kim H.J."/>
            <person name="Triplett B.A."/>
        </authorList>
    </citation>
    <scope>NUCLEOTIDE SEQUENCE [LARGE SCALE GENOMIC DNA]</scope>
</reference>
<sequence>MKKFSEFLIEQAAQPATHAGIKGKTLSLKKQGDGTQWSDVTTVADITPDSAADIYNLTLTDGNTVKLTLTPDQVSAVSQGKEVVAVCDDFEFMFGKSPSGPATE</sequence>
<accession>A0A249Y2I2</accession>
<protein>
    <submittedName>
        <fullName evidence="1">Uncharacterized protein</fullName>
    </submittedName>
</protein>
<evidence type="ECO:0000313" key="1">
    <source>
        <dbReference type="EMBL" id="ASZ78894.1"/>
    </source>
</evidence>
<organism evidence="1 2">
    <name type="scientific">Serratia phage 2050H1</name>
    <dbReference type="NCBI Taxonomy" id="2024250"/>
    <lineage>
        <taxon>Viruses</taxon>
        <taxon>Duplodnaviria</taxon>
        <taxon>Heunggongvirae</taxon>
        <taxon>Uroviricota</taxon>
        <taxon>Caudoviricetes</taxon>
        <taxon>Pantevenvirales</taxon>
        <taxon>Ackermannviridae</taxon>
        <taxon>Miltonvirus</taxon>
        <taxon>Miltonvirus MAM1</taxon>
    </lineage>
</organism>
<dbReference type="Proteomes" id="UP000224362">
    <property type="component" value="Segment"/>
</dbReference>
<gene>
    <name evidence="1" type="ORF">2050H1_128</name>
</gene>